<feature type="region of interest" description="Disordered" evidence="2">
    <location>
        <begin position="168"/>
        <end position="197"/>
    </location>
</feature>
<protein>
    <recommendedName>
        <fullName evidence="5">ALMS motif domain-containing protein</fullName>
    </recommendedName>
</protein>
<dbReference type="Proteomes" id="UP001497623">
    <property type="component" value="Unassembled WGS sequence"/>
</dbReference>
<sequence>MHVEEIDVEVLYGPKNENQQGNNSKSQQAETTKNVNINKTSTSSDISNIIKGKVVNNLGDNSDLKKQHDSEIGSNKVNMKEKTKSQEGDLKNVNLQSDCKDKPTIVFSTLKELHQMNAAKMFDNKLSASKEDLIESKEIKTSETSPLFKSKTANVFTKDSKILNSSYDNSKRNSCTNAHSNSSFANKINPNENKLSTNSSQYPLLVSSESRFIRSWGGTPEGYKHEENETKTKPEDIKKNSIETKEQLDPIRYFNALLSDVSFEDSFFQCPTSENLQNTFQEHLNSSLFFGETAESTSPSENRESTDIESETGLSPSVLKMLDEVMNEALESDSHKNSKDPSEFDSQYHLSTKNNLFIKNNDICKKDGRDLDSVREDSNEFLSQSCNMLSKSEFSLSKQGESSNKLSSLAKLNECKHTNNIGDNQIHDSSLSGKQCSFEQGRNELSPILDSRSPITISNDKEIDLEEKQNKSDNENKSNVNEFKEITNDSSTPSIKLKLIKSQVNPTDKKSRHTWSSDPSYTSKLDPRDNYSEIELDVNEGNKSLDSEFNVSYKDFLPAGLKNVDTAASTTLLINKDEKESEVGLQYKHTSLDIPKKSEKCVLYSPETQKLENELVSDSHPNTLLNITASSESLPLNLSDDELDEDCPIIAINSDDEVEVLDDGIKGVNLNKIDENIEGKDQSHLYPNSTEIYRPQCDTPETQDLYTLLSSGLDETETMDKEKVKNEAMDNNSTSNDFIRDTEINLNSSSRQAHDVCCGILDNSISHNNLCRSPRLKEFVDFSSCVREDSNRQVYSPKLFRKKLIEDIASENEAIFVLPKPLSPKEISLLKLQKEDKSHSLYITNNKVLFGCTNSGPQCDDDNNSQKSDDSGPGFLEMSFPEQMSMWQNNIYVDEKEQDKMKKKNEIIHFENKPLGDTTDIELSAYESEIDTIQATPGLDSESCVYDASDEDNMESDYQSNYDSIRIPKVKTECLSRDGKSLMLKIKNESNDVLNSIPFLLSNKNEQLSEAIPSNMVSEPSSSCQRDLSFNLSKENVNSKHTESITYNPKNIASCETLPVASGEHETDKKMTKLVKHEQKNNSFISSMSKDSLHTSYLRQKYNLKNKPTNNWINSLTDKKENTNTRHNDSRVDFEYLGDPYIQNKNKITNKSICSQLRRKSENTFSTDFESDESYDSIDCKQPRDRQLFTLIPPALKRSYDGHVTNSTVRSKPGGSHDYDNSPNKKGLNKLWEKWASKNASEECNAQSEETDDQKFDASYRNLSPYQLLGSHSRKRKRPLNEKDNTFISDKTFNKIIFSYKKGGFVCRPTSDMLRKMSELRRKEEESKAQLEKQKQDERGARLLISKEREDILRMTKDDLHERRKRMKALRMQTFSCKDNKKRVEELALQYRAR</sequence>
<feature type="compositionally biased region" description="Basic and acidic residues" evidence="2">
    <location>
        <begin position="62"/>
        <end position="71"/>
    </location>
</feature>
<reference evidence="3 4" key="1">
    <citation type="submission" date="2024-05" db="EMBL/GenBank/DDBJ databases">
        <authorList>
            <person name="Wallberg A."/>
        </authorList>
    </citation>
    <scope>NUCLEOTIDE SEQUENCE [LARGE SCALE GENOMIC DNA]</scope>
</reference>
<accession>A0AAV2QDJ7</accession>
<feature type="region of interest" description="Disordered" evidence="2">
    <location>
        <begin position="444"/>
        <end position="487"/>
    </location>
</feature>
<feature type="compositionally biased region" description="Basic and acidic residues" evidence="2">
    <location>
        <begin position="459"/>
        <end position="487"/>
    </location>
</feature>
<feature type="region of interest" description="Disordered" evidence="2">
    <location>
        <begin position="1"/>
        <end position="40"/>
    </location>
</feature>
<feature type="region of interest" description="Disordered" evidence="2">
    <location>
        <begin position="57"/>
        <end position="89"/>
    </location>
</feature>
<keyword evidence="4" id="KW-1185">Reference proteome</keyword>
<evidence type="ECO:0008006" key="5">
    <source>
        <dbReference type="Google" id="ProtNLM"/>
    </source>
</evidence>
<proteinExistence type="predicted"/>
<feature type="region of interest" description="Disordered" evidence="2">
    <location>
        <begin position="503"/>
        <end position="528"/>
    </location>
</feature>
<dbReference type="EMBL" id="CAXKWB010004936">
    <property type="protein sequence ID" value="CAL4075813.1"/>
    <property type="molecule type" value="Genomic_DNA"/>
</dbReference>
<feature type="compositionally biased region" description="Basic and acidic residues" evidence="2">
    <location>
        <begin position="78"/>
        <end position="89"/>
    </location>
</feature>
<feature type="non-terminal residue" evidence="3">
    <location>
        <position position="1394"/>
    </location>
</feature>
<gene>
    <name evidence="3" type="ORF">MNOR_LOCUS9964</name>
</gene>
<keyword evidence="1" id="KW-0175">Coiled coil</keyword>
<name>A0AAV2QDJ7_MEGNR</name>
<organism evidence="3 4">
    <name type="scientific">Meganyctiphanes norvegica</name>
    <name type="common">Northern krill</name>
    <name type="synonym">Thysanopoda norvegica</name>
    <dbReference type="NCBI Taxonomy" id="48144"/>
    <lineage>
        <taxon>Eukaryota</taxon>
        <taxon>Metazoa</taxon>
        <taxon>Ecdysozoa</taxon>
        <taxon>Arthropoda</taxon>
        <taxon>Crustacea</taxon>
        <taxon>Multicrustacea</taxon>
        <taxon>Malacostraca</taxon>
        <taxon>Eumalacostraca</taxon>
        <taxon>Eucarida</taxon>
        <taxon>Euphausiacea</taxon>
        <taxon>Euphausiidae</taxon>
        <taxon>Meganyctiphanes</taxon>
    </lineage>
</organism>
<feature type="region of interest" description="Disordered" evidence="2">
    <location>
        <begin position="1204"/>
        <end position="1224"/>
    </location>
</feature>
<evidence type="ECO:0000256" key="1">
    <source>
        <dbReference type="SAM" id="Coils"/>
    </source>
</evidence>
<feature type="region of interest" description="Disordered" evidence="2">
    <location>
        <begin position="292"/>
        <end position="316"/>
    </location>
</feature>
<evidence type="ECO:0000313" key="4">
    <source>
        <dbReference type="Proteomes" id="UP001497623"/>
    </source>
</evidence>
<feature type="coiled-coil region" evidence="1">
    <location>
        <begin position="1314"/>
        <end position="1341"/>
    </location>
</feature>
<comment type="caution">
    <text evidence="3">The sequence shown here is derived from an EMBL/GenBank/DDBJ whole genome shotgun (WGS) entry which is preliminary data.</text>
</comment>
<feature type="compositionally biased region" description="Polar residues" evidence="2">
    <location>
        <begin position="16"/>
        <end position="40"/>
    </location>
</feature>
<evidence type="ECO:0000256" key="2">
    <source>
        <dbReference type="SAM" id="MobiDB-lite"/>
    </source>
</evidence>
<evidence type="ECO:0000313" key="3">
    <source>
        <dbReference type="EMBL" id="CAL4075813.1"/>
    </source>
</evidence>
<feature type="compositionally biased region" description="Polar residues" evidence="2">
    <location>
        <begin position="514"/>
        <end position="523"/>
    </location>
</feature>